<dbReference type="Pfam" id="PF20414">
    <property type="entry name" value="DUF6698"/>
    <property type="match status" value="1"/>
</dbReference>
<keyword evidence="3" id="KW-1185">Reference proteome</keyword>
<accession>A0AAD4DRM8</accession>
<feature type="region of interest" description="Disordered" evidence="1">
    <location>
        <begin position="719"/>
        <end position="755"/>
    </location>
</feature>
<dbReference type="GeneID" id="64663518"/>
<name>A0AAD4DRM8_9AGAM</name>
<gene>
    <name evidence="2" type="ORF">F5891DRAFT_1212392</name>
</gene>
<proteinExistence type="predicted"/>
<dbReference type="AlphaFoldDB" id="A0AAD4DRM8"/>
<feature type="compositionally biased region" description="Polar residues" evidence="1">
    <location>
        <begin position="15"/>
        <end position="24"/>
    </location>
</feature>
<dbReference type="Proteomes" id="UP001195769">
    <property type="component" value="Unassembled WGS sequence"/>
</dbReference>
<sequence>MAAVLHGPTIPTHPSPFQNTQSVSHLRMGYHPEPSAPPNKPQSTQPMTRHSDPFYGHEQVSQLFDRFIMHLFACPEYPPSSSVTFTALVLLQQLKVICDDTYSNKSWSIVAPQTLHLPQIPSRLLQPLWPPHLRLHMAITPNTTGYGGLYGTHCLSSIISRYTKTRACASTTTIEAQFAGLADNAITQHLCHESAPLRTQLPHRAIIHNVIFLVFSFLVFGPSCTAKIDYKLWWHPIVHHDSESELEYDDASESDVLSSYVAGTTSITTQSLASLQGGDMEIIWCLQLENQSLKNNNWMLGEKNKVLASNQHRCSSAQVPDELKAFDIELSTFACKYGIIAEMFPPEHHILRLPVPNPPPVIISPSHYSTKGAKELCLVTELYSLLPDHLHHFIPTSHFQSLLEQHLEGEHSSEIGKLRLMAGHIFGLDSSYFDLSFMKQDTIPEIQKMLGSGTAGGRSLPSKFPPILFTNQEMDPTMSTVFGNWEQLMKAIRIMMFRKNSLVDVSGWPRTKCNARKWGTMSCTPGLLAWGWVALIFILSSDTLFRKAGVGAKSQLPYAAMFMAYKQLLMPTSGNHPQLPISQHLTLKVFTSDLMCLAITNAGHKESDDFPGPMTTNDNPVNDIPGPAMPTTPMIAPSAPVIVPLAPAIVVLVPANATTTLNPATLLPAIPAPGPPVASEFAGAAAATAAYEDSVPSVMAVDSEVPGVPGDVPVVVTAPSSGCRGRGRKAGMLAPVSSGPASEQAAGRLKRTQKK</sequence>
<dbReference type="EMBL" id="JABBWK010000130">
    <property type="protein sequence ID" value="KAG1891579.1"/>
    <property type="molecule type" value="Genomic_DNA"/>
</dbReference>
<reference evidence="2" key="1">
    <citation type="journal article" date="2020" name="New Phytol.">
        <title>Comparative genomics reveals dynamic genome evolution in host specialist ectomycorrhizal fungi.</title>
        <authorList>
            <person name="Lofgren L.A."/>
            <person name="Nguyen N.H."/>
            <person name="Vilgalys R."/>
            <person name="Ruytinx J."/>
            <person name="Liao H.L."/>
            <person name="Branco S."/>
            <person name="Kuo A."/>
            <person name="LaButti K."/>
            <person name="Lipzen A."/>
            <person name="Andreopoulos W."/>
            <person name="Pangilinan J."/>
            <person name="Riley R."/>
            <person name="Hundley H."/>
            <person name="Na H."/>
            <person name="Barry K."/>
            <person name="Grigoriev I.V."/>
            <person name="Stajich J.E."/>
            <person name="Kennedy P.G."/>
        </authorList>
    </citation>
    <scope>NUCLEOTIDE SEQUENCE</scope>
    <source>
        <strain evidence="2">FC203</strain>
    </source>
</reference>
<protein>
    <submittedName>
        <fullName evidence="2">Uncharacterized protein</fullName>
    </submittedName>
</protein>
<evidence type="ECO:0000313" key="3">
    <source>
        <dbReference type="Proteomes" id="UP001195769"/>
    </source>
</evidence>
<comment type="caution">
    <text evidence="2">The sequence shown here is derived from an EMBL/GenBank/DDBJ whole genome shotgun (WGS) entry which is preliminary data.</text>
</comment>
<organism evidence="2 3">
    <name type="scientific">Suillus fuscotomentosus</name>
    <dbReference type="NCBI Taxonomy" id="1912939"/>
    <lineage>
        <taxon>Eukaryota</taxon>
        <taxon>Fungi</taxon>
        <taxon>Dikarya</taxon>
        <taxon>Basidiomycota</taxon>
        <taxon>Agaricomycotina</taxon>
        <taxon>Agaricomycetes</taxon>
        <taxon>Agaricomycetidae</taxon>
        <taxon>Boletales</taxon>
        <taxon>Suillineae</taxon>
        <taxon>Suillaceae</taxon>
        <taxon>Suillus</taxon>
    </lineage>
</organism>
<evidence type="ECO:0000313" key="2">
    <source>
        <dbReference type="EMBL" id="KAG1891579.1"/>
    </source>
</evidence>
<dbReference type="InterPro" id="IPR046521">
    <property type="entry name" value="DUF6698"/>
</dbReference>
<evidence type="ECO:0000256" key="1">
    <source>
        <dbReference type="SAM" id="MobiDB-lite"/>
    </source>
</evidence>
<feature type="region of interest" description="Disordered" evidence="1">
    <location>
        <begin position="1"/>
        <end position="52"/>
    </location>
</feature>
<dbReference type="RefSeq" id="XP_041218055.1">
    <property type="nucleotide sequence ID" value="XM_041369220.1"/>
</dbReference>